<feature type="region of interest" description="Disordered" evidence="1">
    <location>
        <begin position="418"/>
        <end position="450"/>
    </location>
</feature>
<dbReference type="GO" id="GO:0032991">
    <property type="term" value="C:protein-containing complex"/>
    <property type="evidence" value="ECO:0007669"/>
    <property type="project" value="TreeGrafter"/>
</dbReference>
<name>A0AAE1FE67_PETCI</name>
<sequence length="515" mass="56680">MAMCSVAYIAPHKRQEVCRGVQCEEGPVKWGIMCELVTRAHLAGVSTSRSIWSHVAAALDLHQQPPPQEVVSHLMNGTVRHSLAAWAPRDPAHNKEVLMWLAEQWRTRGWPVPPEFCPEVVAIPSGAPELFYKTYLGLGGSEGVTLLESGGGITHNTTGLTSWCGSAVLAEWATNYPKVVAGRRVLELGAGVGLAACVLLTSPTPPAAYIATDCHHHVLHLLQHNLSLNLTTPPPKREDLEKFQEWMSEEVRRGEVEAGEVKPWTPPVNHTCPLKPSNSPVQVVRRGSEEGRDGEGEVVVMQVDWRDPPRLPPVDVVVAADVVYDVPLIPPLLALIRCVLDGSALENSSEDDTRVVTRGTKTGTQMEETDETDTEIKTGKTSDVKREPDEGINTVVNGEEADQGTGLIDNNKKVVESKNIQDRSEMEWEEENKKSTKKGTNTRGRRESQGREAYLACTRRSQETMLVFLEEAGKAGLTTELVYQNCLDADRALFVYNEMHLPIKVYKLTLAGCES</sequence>
<dbReference type="EMBL" id="JAWQEG010002470">
    <property type="protein sequence ID" value="KAK3871760.1"/>
    <property type="molecule type" value="Genomic_DNA"/>
</dbReference>
<feature type="region of interest" description="Disordered" evidence="1">
    <location>
        <begin position="257"/>
        <end position="282"/>
    </location>
</feature>
<keyword evidence="3" id="KW-1185">Reference proteome</keyword>
<dbReference type="InterPro" id="IPR019410">
    <property type="entry name" value="Methyltransf_16"/>
</dbReference>
<dbReference type="Gene3D" id="3.40.50.150">
    <property type="entry name" value="Vaccinia Virus protein VP39"/>
    <property type="match status" value="1"/>
</dbReference>
<feature type="region of interest" description="Disordered" evidence="1">
    <location>
        <begin position="361"/>
        <end position="388"/>
    </location>
</feature>
<feature type="compositionally biased region" description="Basic and acidic residues" evidence="1">
    <location>
        <begin position="374"/>
        <end position="388"/>
    </location>
</feature>
<dbReference type="InterPro" id="IPR029063">
    <property type="entry name" value="SAM-dependent_MTases_sf"/>
</dbReference>
<evidence type="ECO:0000256" key="1">
    <source>
        <dbReference type="SAM" id="MobiDB-lite"/>
    </source>
</evidence>
<evidence type="ECO:0000313" key="2">
    <source>
        <dbReference type="EMBL" id="KAK3871760.1"/>
    </source>
</evidence>
<gene>
    <name evidence="2" type="ORF">Pcinc_023106</name>
</gene>
<accession>A0AAE1FE67</accession>
<dbReference type="AlphaFoldDB" id="A0AAE1FE67"/>
<protein>
    <submittedName>
        <fullName evidence="2">Uncharacterized protein</fullName>
    </submittedName>
</protein>
<evidence type="ECO:0000313" key="3">
    <source>
        <dbReference type="Proteomes" id="UP001286313"/>
    </source>
</evidence>
<organism evidence="2 3">
    <name type="scientific">Petrolisthes cinctipes</name>
    <name type="common">Flat porcelain crab</name>
    <dbReference type="NCBI Taxonomy" id="88211"/>
    <lineage>
        <taxon>Eukaryota</taxon>
        <taxon>Metazoa</taxon>
        <taxon>Ecdysozoa</taxon>
        <taxon>Arthropoda</taxon>
        <taxon>Crustacea</taxon>
        <taxon>Multicrustacea</taxon>
        <taxon>Malacostraca</taxon>
        <taxon>Eumalacostraca</taxon>
        <taxon>Eucarida</taxon>
        <taxon>Decapoda</taxon>
        <taxon>Pleocyemata</taxon>
        <taxon>Anomura</taxon>
        <taxon>Galatheoidea</taxon>
        <taxon>Porcellanidae</taxon>
        <taxon>Petrolisthes</taxon>
    </lineage>
</organism>
<reference evidence="2" key="1">
    <citation type="submission" date="2023-10" db="EMBL/GenBank/DDBJ databases">
        <title>Genome assemblies of two species of porcelain crab, Petrolisthes cinctipes and Petrolisthes manimaculis (Anomura: Porcellanidae).</title>
        <authorList>
            <person name="Angst P."/>
        </authorList>
    </citation>
    <scope>NUCLEOTIDE SEQUENCE</scope>
    <source>
        <strain evidence="2">PB745_01</strain>
        <tissue evidence="2">Gill</tissue>
    </source>
</reference>
<comment type="caution">
    <text evidence="2">The sequence shown here is derived from an EMBL/GenBank/DDBJ whole genome shotgun (WGS) entry which is preliminary data.</text>
</comment>
<dbReference type="PANTHER" id="PTHR14614:SF130">
    <property type="entry name" value="PROTEIN-LYSINE N-METHYLTRANSFERASE EEF2KMT"/>
    <property type="match status" value="1"/>
</dbReference>
<feature type="compositionally biased region" description="Basic and acidic residues" evidence="1">
    <location>
        <begin position="418"/>
        <end position="434"/>
    </location>
</feature>
<dbReference type="PANTHER" id="PTHR14614">
    <property type="entry name" value="HEPATOCELLULAR CARCINOMA-ASSOCIATED ANTIGEN"/>
    <property type="match status" value="1"/>
</dbReference>
<proteinExistence type="predicted"/>
<dbReference type="Proteomes" id="UP001286313">
    <property type="component" value="Unassembled WGS sequence"/>
</dbReference>
<dbReference type="SUPFAM" id="SSF53335">
    <property type="entry name" value="S-adenosyl-L-methionine-dependent methyltransferases"/>
    <property type="match status" value="1"/>
</dbReference>